<reference evidence="4" key="3">
    <citation type="submission" date="2021-05" db="UniProtKB">
        <authorList>
            <consortium name="EnsemblPlants"/>
        </authorList>
    </citation>
    <scope>IDENTIFICATION</scope>
    <source>
        <strain evidence="4">cv. B73</strain>
    </source>
</reference>
<dbReference type="OrthoDB" id="610638at2759"/>
<dbReference type="GO" id="GO:0016747">
    <property type="term" value="F:acyltransferase activity, transferring groups other than amino-acyl groups"/>
    <property type="evidence" value="ECO:0007669"/>
    <property type="project" value="UniProtKB-ARBA"/>
</dbReference>
<dbReference type="PANTHER" id="PTHR31642">
    <property type="entry name" value="TRICHOTHECENE 3-O-ACETYLTRANSFERASE"/>
    <property type="match status" value="1"/>
</dbReference>
<keyword evidence="5" id="KW-1185">Reference proteome</keyword>
<gene>
    <name evidence="4" type="primary">LOC100279982</name>
</gene>
<comment type="similarity">
    <text evidence="1">Belongs to the plant acyltransferase family.</text>
</comment>
<evidence type="ECO:0000313" key="4">
    <source>
        <dbReference type="EnsemblPlants" id="Zm00001eb124170_P003"/>
    </source>
</evidence>
<dbReference type="AlphaFoldDB" id="A0A804MZX1"/>
<accession>A0A804MZX1</accession>
<reference evidence="5" key="1">
    <citation type="submission" date="2015-12" db="EMBL/GenBank/DDBJ databases">
        <title>Update maize B73 reference genome by single molecule sequencing technologies.</title>
        <authorList>
            <consortium name="Maize Genome Sequencing Project"/>
            <person name="Ware D."/>
        </authorList>
    </citation>
    <scope>NUCLEOTIDE SEQUENCE [LARGE SCALE GENOMIC DNA]</scope>
    <source>
        <strain evidence="5">cv. B73</strain>
    </source>
</reference>
<evidence type="ECO:0000313" key="5">
    <source>
        <dbReference type="Proteomes" id="UP000007305"/>
    </source>
</evidence>
<evidence type="ECO:0000256" key="3">
    <source>
        <dbReference type="ARBA" id="ARBA00023315"/>
    </source>
</evidence>
<evidence type="ECO:0000256" key="1">
    <source>
        <dbReference type="ARBA" id="ARBA00009861"/>
    </source>
</evidence>
<proteinExistence type="evidence at protein level"/>
<dbReference type="Gramene" id="Zm00001eb124170_T003">
    <property type="protein sequence ID" value="Zm00001eb124170_P003"/>
    <property type="gene ID" value="Zm00001eb124170"/>
</dbReference>
<dbReference type="InterPro" id="IPR050317">
    <property type="entry name" value="Plant_Fungal_Acyltransferase"/>
</dbReference>
<dbReference type="PANTHER" id="PTHR31642:SF154">
    <property type="entry name" value="PUTRESCINE HYDROXYCINNAMOYLTRANSFERASE 1"/>
    <property type="match status" value="1"/>
</dbReference>
<dbReference type="Pfam" id="PF02458">
    <property type="entry name" value="Transferase"/>
    <property type="match status" value="2"/>
</dbReference>
<dbReference type="Proteomes" id="UP000007305">
    <property type="component" value="Chromosome 3"/>
</dbReference>
<protein>
    <submittedName>
        <fullName evidence="4">Uncharacterized protein</fullName>
    </submittedName>
</protein>
<dbReference type="RefSeq" id="XP_020405268.1">
    <property type="nucleotide sequence ID" value="XM_020549679.3"/>
</dbReference>
<organism evidence="4 5">
    <name type="scientific">Zea mays</name>
    <name type="common">Maize</name>
    <dbReference type="NCBI Taxonomy" id="4577"/>
    <lineage>
        <taxon>Eukaryota</taxon>
        <taxon>Viridiplantae</taxon>
        <taxon>Streptophyta</taxon>
        <taxon>Embryophyta</taxon>
        <taxon>Tracheophyta</taxon>
        <taxon>Spermatophyta</taxon>
        <taxon>Magnoliopsida</taxon>
        <taxon>Liliopsida</taxon>
        <taxon>Poales</taxon>
        <taxon>Poaceae</taxon>
        <taxon>PACMAD clade</taxon>
        <taxon>Panicoideae</taxon>
        <taxon>Andropogonodae</taxon>
        <taxon>Andropogoneae</taxon>
        <taxon>Tripsacinae</taxon>
        <taxon>Zea</taxon>
    </lineage>
</organism>
<keyword evidence="6" id="KW-1267">Proteomics identification</keyword>
<name>A0A804MZX1_MAIZE</name>
<dbReference type="GeneID" id="100279982"/>
<keyword evidence="3" id="KW-0012">Acyltransferase</keyword>
<keyword evidence="2" id="KW-0808">Transferase</keyword>
<reference evidence="4" key="2">
    <citation type="submission" date="2019-07" db="EMBL/GenBank/DDBJ databases">
        <authorList>
            <person name="Seetharam A."/>
            <person name="Woodhouse M."/>
            <person name="Cannon E."/>
        </authorList>
    </citation>
    <scope>NUCLEOTIDE SEQUENCE [LARGE SCALE GENOMIC DNA]</scope>
    <source>
        <strain evidence="4">cv. B73</strain>
    </source>
</reference>
<evidence type="ECO:0000256" key="2">
    <source>
        <dbReference type="ARBA" id="ARBA00022679"/>
    </source>
</evidence>
<sequence length="397" mass="43426">MDYLKVQVVESSFVVPSEPTPTKALWLSCLDMVQSNKAHTPTIHLYSSNDAAAADFFDLGRLKKATAKALVAFYPLAGRLVDSDDGRKEISCNGEGALFVVARADGDLTIDEVKKFKPSPELRRLFIPLIEPSSIIMAIQTWSAFCKHGDSAAVELPCHDRTLLRARSPPTVHPDALSTLQPRLVLTEPEGPLAIEIFTISRDHVASLKQLCGGTSTFCAVSALIWQCACVARRIPPDSQVRVMFPADVRRRMRPPLPTHYFGNAVIRLYAAGPAGDIGTAALASVAARIKGAVERMDDELVRSAIDYYEMAETNKRRTGTGILPRTDLNITSWLGRPQHDADFGWGKPQSMSRAESVRGGSMHLMNDDGGTGDVRVLVCLEAENIKELGRLLYAKL</sequence>
<dbReference type="Gene3D" id="3.30.559.10">
    <property type="entry name" value="Chloramphenicol acetyltransferase-like domain"/>
    <property type="match status" value="2"/>
</dbReference>
<evidence type="ECO:0007829" key="6">
    <source>
        <dbReference type="PeptideAtlas" id="A0A804MZX1"/>
    </source>
</evidence>
<dbReference type="EnsemblPlants" id="Zm00001eb124170_T003">
    <property type="protein sequence ID" value="Zm00001eb124170_P003"/>
    <property type="gene ID" value="Zm00001eb124170"/>
</dbReference>
<dbReference type="InterPro" id="IPR023213">
    <property type="entry name" value="CAT-like_dom_sf"/>
</dbReference>